<sequence>MPTITNSVQEINDLIKRMSGKEQDALLADLKKWSILKKARRLDSSVLDNSLTRQDAVNEVRMVRRERCK</sequence>
<organism evidence="1 2">
    <name type="scientific">Salmonirosea aquatica</name>
    <dbReference type="NCBI Taxonomy" id="2654236"/>
    <lineage>
        <taxon>Bacteria</taxon>
        <taxon>Pseudomonadati</taxon>
        <taxon>Bacteroidota</taxon>
        <taxon>Cytophagia</taxon>
        <taxon>Cytophagales</taxon>
        <taxon>Spirosomataceae</taxon>
        <taxon>Salmonirosea</taxon>
    </lineage>
</organism>
<protein>
    <submittedName>
        <fullName evidence="1">Uncharacterized protein</fullName>
    </submittedName>
</protein>
<evidence type="ECO:0000313" key="2">
    <source>
        <dbReference type="Proteomes" id="UP000479293"/>
    </source>
</evidence>
<accession>A0A7C9BLD4</accession>
<comment type="caution">
    <text evidence="1">The sequence shown here is derived from an EMBL/GenBank/DDBJ whole genome shotgun (WGS) entry which is preliminary data.</text>
</comment>
<keyword evidence="2" id="KW-1185">Reference proteome</keyword>
<dbReference type="AlphaFoldDB" id="A0A7C9BLD4"/>
<dbReference type="EMBL" id="WHLY01000002">
    <property type="protein sequence ID" value="MPR36743.1"/>
    <property type="molecule type" value="Genomic_DNA"/>
</dbReference>
<dbReference type="RefSeq" id="WP_152764921.1">
    <property type="nucleotide sequence ID" value="NZ_WHLY01000002.1"/>
</dbReference>
<proteinExistence type="predicted"/>
<name>A0A7C9BLD4_9BACT</name>
<gene>
    <name evidence="1" type="ORF">GBK04_26275</name>
</gene>
<evidence type="ECO:0000313" key="1">
    <source>
        <dbReference type="EMBL" id="MPR36743.1"/>
    </source>
</evidence>
<dbReference type="Proteomes" id="UP000479293">
    <property type="component" value="Unassembled WGS sequence"/>
</dbReference>
<reference evidence="1 2" key="1">
    <citation type="submission" date="2019-10" db="EMBL/GenBank/DDBJ databases">
        <title>Draft Genome Sequence of Cytophagaceae sp. SJW1-29.</title>
        <authorList>
            <person name="Choi A."/>
        </authorList>
    </citation>
    <scope>NUCLEOTIDE SEQUENCE [LARGE SCALE GENOMIC DNA]</scope>
    <source>
        <strain evidence="1 2">SJW1-29</strain>
    </source>
</reference>